<feature type="modified residue" description="4-aspartylphosphate" evidence="12">
    <location>
        <position position="1194"/>
    </location>
</feature>
<dbReference type="GO" id="GO:0000155">
    <property type="term" value="F:phosphorelay sensor kinase activity"/>
    <property type="evidence" value="ECO:0007669"/>
    <property type="project" value="InterPro"/>
</dbReference>
<dbReference type="Gene3D" id="3.30.450.20">
    <property type="entry name" value="PAS domain"/>
    <property type="match status" value="7"/>
</dbReference>
<dbReference type="InterPro" id="IPR001610">
    <property type="entry name" value="PAC"/>
</dbReference>
<dbReference type="CDD" id="cd00130">
    <property type="entry name" value="PAS"/>
    <property type="match status" value="5"/>
</dbReference>
<keyword evidence="5 12" id="KW-0597">Phosphoprotein</keyword>
<evidence type="ECO:0000256" key="12">
    <source>
        <dbReference type="PROSITE-ProRule" id="PRU00169"/>
    </source>
</evidence>
<dbReference type="EMBL" id="DSUJ01000008">
    <property type="protein sequence ID" value="HFI90692.1"/>
    <property type="molecule type" value="Genomic_DNA"/>
</dbReference>
<dbReference type="InterPro" id="IPR013767">
    <property type="entry name" value="PAS_fold"/>
</dbReference>
<dbReference type="SUPFAM" id="SSF47384">
    <property type="entry name" value="Homodimeric domain of signal transducing histidine kinase"/>
    <property type="match status" value="1"/>
</dbReference>
<accession>A0A7V3E6V3</accession>
<dbReference type="PANTHER" id="PTHR43047">
    <property type="entry name" value="TWO-COMPONENT HISTIDINE PROTEIN KINASE"/>
    <property type="match status" value="1"/>
</dbReference>
<dbReference type="PRINTS" id="PR00344">
    <property type="entry name" value="BCTRLSENSOR"/>
</dbReference>
<dbReference type="SUPFAM" id="SSF55785">
    <property type="entry name" value="PYP-like sensor domain (PAS domain)"/>
    <property type="match status" value="7"/>
</dbReference>
<evidence type="ECO:0000256" key="5">
    <source>
        <dbReference type="ARBA" id="ARBA00022553"/>
    </source>
</evidence>
<keyword evidence="7" id="KW-0547">Nucleotide-binding</keyword>
<dbReference type="Pfam" id="PF00512">
    <property type="entry name" value="HisKA"/>
    <property type="match status" value="1"/>
</dbReference>
<dbReference type="SMART" id="SM00388">
    <property type="entry name" value="HisKA"/>
    <property type="match status" value="1"/>
</dbReference>
<dbReference type="FunFam" id="3.30.565.10:FF:000023">
    <property type="entry name" value="PAS domain-containing sensor histidine kinase"/>
    <property type="match status" value="1"/>
</dbReference>
<reference evidence="18" key="1">
    <citation type="journal article" date="2020" name="mSystems">
        <title>Genome- and Community-Level Interaction Insights into Carbon Utilization and Element Cycling Functions of Hydrothermarchaeota in Hydrothermal Sediment.</title>
        <authorList>
            <person name="Zhou Z."/>
            <person name="Liu Y."/>
            <person name="Xu W."/>
            <person name="Pan J."/>
            <person name="Luo Z.H."/>
            <person name="Li M."/>
        </authorList>
    </citation>
    <scope>NUCLEOTIDE SEQUENCE [LARGE SCALE GENOMIC DNA]</scope>
    <source>
        <strain evidence="18">SpSt-479</strain>
    </source>
</reference>
<comment type="catalytic activity">
    <reaction evidence="1">
        <text>ATP + protein L-histidine = ADP + protein N-phospho-L-histidine.</text>
        <dbReference type="EC" id="2.7.13.3"/>
    </reaction>
</comment>
<evidence type="ECO:0000313" key="18">
    <source>
        <dbReference type="EMBL" id="HFI90692.1"/>
    </source>
</evidence>
<dbReference type="PROSITE" id="PS50112">
    <property type="entry name" value="PAS"/>
    <property type="match status" value="4"/>
</dbReference>
<dbReference type="GO" id="GO:0009927">
    <property type="term" value="F:histidine phosphotransfer kinase activity"/>
    <property type="evidence" value="ECO:0007669"/>
    <property type="project" value="TreeGrafter"/>
</dbReference>
<dbReference type="Pfam" id="PF13188">
    <property type="entry name" value="PAS_8"/>
    <property type="match status" value="1"/>
</dbReference>
<dbReference type="InterPro" id="IPR000014">
    <property type="entry name" value="PAS"/>
</dbReference>
<evidence type="ECO:0000259" key="15">
    <source>
        <dbReference type="PROSITE" id="PS50110"/>
    </source>
</evidence>
<dbReference type="CDD" id="cd16922">
    <property type="entry name" value="HATPase_EvgS-ArcB-TorS-like"/>
    <property type="match status" value="1"/>
</dbReference>
<dbReference type="CDD" id="cd17546">
    <property type="entry name" value="REC_hyHK_CKI1_RcsC-like"/>
    <property type="match status" value="1"/>
</dbReference>
<feature type="domain" description="Response regulatory" evidence="15">
    <location>
        <begin position="1146"/>
        <end position="1262"/>
    </location>
</feature>
<evidence type="ECO:0000256" key="7">
    <source>
        <dbReference type="ARBA" id="ARBA00022741"/>
    </source>
</evidence>
<evidence type="ECO:0000256" key="4">
    <source>
        <dbReference type="ARBA" id="ARBA00022475"/>
    </source>
</evidence>
<dbReference type="SUPFAM" id="SSF55874">
    <property type="entry name" value="ATPase domain of HSP90 chaperone/DNA topoisomerase II/histidine kinase"/>
    <property type="match status" value="1"/>
</dbReference>
<evidence type="ECO:0000256" key="9">
    <source>
        <dbReference type="ARBA" id="ARBA00022840"/>
    </source>
</evidence>
<feature type="domain" description="PAC" evidence="17">
    <location>
        <begin position="581"/>
        <end position="633"/>
    </location>
</feature>
<evidence type="ECO:0000259" key="16">
    <source>
        <dbReference type="PROSITE" id="PS50112"/>
    </source>
</evidence>
<keyword evidence="9" id="KW-0067">ATP-binding</keyword>
<keyword evidence="13" id="KW-0175">Coiled coil</keyword>
<feature type="domain" description="PAS" evidence="16">
    <location>
        <begin position="151"/>
        <end position="205"/>
    </location>
</feature>
<dbReference type="InterPro" id="IPR003661">
    <property type="entry name" value="HisK_dim/P_dom"/>
</dbReference>
<dbReference type="InterPro" id="IPR003594">
    <property type="entry name" value="HATPase_dom"/>
</dbReference>
<dbReference type="Gene3D" id="3.40.50.2300">
    <property type="match status" value="1"/>
</dbReference>
<dbReference type="EC" id="2.7.13.3" evidence="3"/>
<dbReference type="InterPro" id="IPR035965">
    <property type="entry name" value="PAS-like_dom_sf"/>
</dbReference>
<feature type="domain" description="PAC" evidence="17">
    <location>
        <begin position="826"/>
        <end position="880"/>
    </location>
</feature>
<dbReference type="GO" id="GO:0005524">
    <property type="term" value="F:ATP binding"/>
    <property type="evidence" value="ECO:0007669"/>
    <property type="project" value="UniProtKB-KW"/>
</dbReference>
<evidence type="ECO:0000256" key="2">
    <source>
        <dbReference type="ARBA" id="ARBA00004236"/>
    </source>
</evidence>
<dbReference type="PROSITE" id="PS50110">
    <property type="entry name" value="RESPONSE_REGULATORY"/>
    <property type="match status" value="1"/>
</dbReference>
<gene>
    <name evidence="18" type="ORF">ENS31_04055</name>
</gene>
<dbReference type="GO" id="GO:0005886">
    <property type="term" value="C:plasma membrane"/>
    <property type="evidence" value="ECO:0007669"/>
    <property type="project" value="UniProtKB-SubCell"/>
</dbReference>
<evidence type="ECO:0000256" key="3">
    <source>
        <dbReference type="ARBA" id="ARBA00012438"/>
    </source>
</evidence>
<protein>
    <recommendedName>
        <fullName evidence="3">histidine kinase</fullName>
        <ecNumber evidence="3">2.7.13.3</ecNumber>
    </recommendedName>
</protein>
<name>A0A7V3E6V3_9BACT</name>
<dbReference type="Pfam" id="PF13426">
    <property type="entry name" value="PAS_9"/>
    <property type="match status" value="5"/>
</dbReference>
<evidence type="ECO:0000256" key="6">
    <source>
        <dbReference type="ARBA" id="ARBA00022679"/>
    </source>
</evidence>
<dbReference type="Gene3D" id="3.30.565.10">
    <property type="entry name" value="Histidine kinase-like ATPase, C-terminal domain"/>
    <property type="match status" value="1"/>
</dbReference>
<dbReference type="Pfam" id="PF02518">
    <property type="entry name" value="HATPase_c"/>
    <property type="match status" value="1"/>
</dbReference>
<dbReference type="CDD" id="cd00082">
    <property type="entry name" value="HisKA"/>
    <property type="match status" value="1"/>
</dbReference>
<evidence type="ECO:0000256" key="11">
    <source>
        <dbReference type="ARBA" id="ARBA00023136"/>
    </source>
</evidence>
<dbReference type="SMART" id="SM00448">
    <property type="entry name" value="REC"/>
    <property type="match status" value="1"/>
</dbReference>
<dbReference type="InterPro" id="IPR001789">
    <property type="entry name" value="Sig_transdc_resp-reg_receiver"/>
</dbReference>
<keyword evidence="6" id="KW-0808">Transferase</keyword>
<feature type="coiled-coil region" evidence="13">
    <location>
        <begin position="864"/>
        <end position="891"/>
    </location>
</feature>
<dbReference type="SMART" id="SM00091">
    <property type="entry name" value="PAS"/>
    <property type="match status" value="7"/>
</dbReference>
<evidence type="ECO:0000256" key="8">
    <source>
        <dbReference type="ARBA" id="ARBA00022777"/>
    </source>
</evidence>
<dbReference type="PANTHER" id="PTHR43047:SF72">
    <property type="entry name" value="OSMOSENSING HISTIDINE PROTEIN KINASE SLN1"/>
    <property type="match status" value="1"/>
</dbReference>
<organism evidence="18">
    <name type="scientific">Ignavibacterium album</name>
    <dbReference type="NCBI Taxonomy" id="591197"/>
    <lineage>
        <taxon>Bacteria</taxon>
        <taxon>Pseudomonadati</taxon>
        <taxon>Ignavibacteriota</taxon>
        <taxon>Ignavibacteria</taxon>
        <taxon>Ignavibacteriales</taxon>
        <taxon>Ignavibacteriaceae</taxon>
        <taxon>Ignavibacterium</taxon>
    </lineage>
</organism>
<keyword evidence="11" id="KW-0472">Membrane</keyword>
<evidence type="ECO:0000256" key="1">
    <source>
        <dbReference type="ARBA" id="ARBA00000085"/>
    </source>
</evidence>
<dbReference type="InterPro" id="IPR036890">
    <property type="entry name" value="HATPase_C_sf"/>
</dbReference>
<dbReference type="InterPro" id="IPR000700">
    <property type="entry name" value="PAS-assoc_C"/>
</dbReference>
<dbReference type="InterPro" id="IPR036097">
    <property type="entry name" value="HisK_dim/P_sf"/>
</dbReference>
<keyword evidence="10" id="KW-0902">Two-component regulatory system</keyword>
<dbReference type="InterPro" id="IPR005467">
    <property type="entry name" value="His_kinase_dom"/>
</dbReference>
<feature type="domain" description="PAC" evidence="17">
    <location>
        <begin position="209"/>
        <end position="260"/>
    </location>
</feature>
<dbReference type="SUPFAM" id="SSF52172">
    <property type="entry name" value="CheY-like"/>
    <property type="match status" value="1"/>
</dbReference>
<dbReference type="PROSITE" id="PS50109">
    <property type="entry name" value="HIS_KIN"/>
    <property type="match status" value="1"/>
</dbReference>
<dbReference type="SMART" id="SM00086">
    <property type="entry name" value="PAC"/>
    <property type="match status" value="5"/>
</dbReference>
<dbReference type="AlphaFoldDB" id="A0A7V3E6V3"/>
<feature type="domain" description="Histidine kinase" evidence="14">
    <location>
        <begin position="898"/>
        <end position="1117"/>
    </location>
</feature>
<dbReference type="Pfam" id="PF00989">
    <property type="entry name" value="PAS"/>
    <property type="match status" value="1"/>
</dbReference>
<dbReference type="PROSITE" id="PS50113">
    <property type="entry name" value="PAC"/>
    <property type="match status" value="3"/>
</dbReference>
<feature type="domain" description="PAS" evidence="16">
    <location>
        <begin position="755"/>
        <end position="812"/>
    </location>
</feature>
<dbReference type="Gene3D" id="1.10.287.130">
    <property type="match status" value="1"/>
</dbReference>
<feature type="domain" description="PAS" evidence="16">
    <location>
        <begin position="634"/>
        <end position="690"/>
    </location>
</feature>
<evidence type="ECO:0000259" key="17">
    <source>
        <dbReference type="PROSITE" id="PS50113"/>
    </source>
</evidence>
<dbReference type="InterPro" id="IPR011006">
    <property type="entry name" value="CheY-like_superfamily"/>
</dbReference>
<dbReference type="SMART" id="SM00387">
    <property type="entry name" value="HATPase_c"/>
    <property type="match status" value="1"/>
</dbReference>
<keyword evidence="4" id="KW-1003">Cell membrane</keyword>
<proteinExistence type="predicted"/>
<dbReference type="NCBIfam" id="TIGR00229">
    <property type="entry name" value="sensory_box"/>
    <property type="match status" value="5"/>
</dbReference>
<comment type="caution">
    <text evidence="18">The sequence shown here is derived from an EMBL/GenBank/DDBJ whole genome shotgun (WGS) entry which is preliminary data.</text>
</comment>
<dbReference type="Pfam" id="PF00072">
    <property type="entry name" value="Response_reg"/>
    <property type="match status" value="1"/>
</dbReference>
<feature type="domain" description="PAS" evidence="16">
    <location>
        <begin position="509"/>
        <end position="580"/>
    </location>
</feature>
<sequence>MQKTSYNNPDKNKIFHIDQVLDSVHDIILFLNPSDLKIIDANHKAVEAYQIPKEKLIELTVLYLSKFPEQENQMISQSISSGKKINYETVHFDINGEEISLKVSVSGIENAEEKFLIYSASKISTDTSQKRLAESGNLFQLLYDYNPLISFTIDSDGKILSLNKSAINELHYSESEITGSHISKIYHPEDEQLINFQISQCLGNPNKPFTWELRLLTKTGSVLWVRVSAIAIKTFEEKNEIIVVCDNITHQKDTEKTLIDYAKSLQRMLDASPLGVLVYTLDESNNLRLISTNASAEQILGIKSDSYLYRRIEEIFPSLQQQTANEFRKIAKEGGNLLFQKIKYYDKHISGIYEYSAIQLAENTVAIFFTDITEREKTLELLKESESKYKTLFEASNDAILLLKNEYFIEANQKALRLFGCRIEDLINKTPVDFSPDFQEDGNSSQTAALEKINNALNGSPQFFEWKHKKLDNSEFDAEVSLFATEIKGEKFIQAIVRDITEKKKAQKQIAMFANAFKNISESVIIGDLQDNIIFVNDAFSKTYGYSIDEVLGRNVSIIRSKKNPTNIVREILPQTLKGGWKGELINVKKSGEEIIVSLSTSPIYDEGGKLIALCGIVEDITDRKKTIQRLAESEERFRSLVNSIAEAVVIVDWNGKILFANQSAAKLVDLDSPEKGVGKSITEFLHPSDIDKAIRMISFDNDFSQQRTEKYRILTISNKIKWVESISEKVRFQDQFVLLSTLRDITERIKTEEMLHLLTNALHSAANGVVITNSEGKIVWVNEAIPKLTGYSEEELIGKSTSIFKSGLLPDMFYSNLWNTITAGKVWKGELINKKKNGTFYDEEMTITPIFDDTHNITHFIAIKQDITERKKSERELREAKVKAEEMNKLKTSFLANMSHELRTPLVGILGFAELLRDNITDTEMSQMASRIYASGKRLLETLNSILDLSRIEANKLELKSEFINVCRVVRENIMQFEALAKSKNLYLKAEIPDEELISFLDDRILHQILNNLVNNALKFTKAGGVTIFVSKEKFSNNNYVSIKVKDTGIGIPEESLPKIFEEFRQVSEGLDRKFDGTGLGLTLTKKFVELLGGLITVESKLNEGSSFIIRFPLEEQNVDDSSKSNETELNNKSAIIDQFNKSLNILLVENDEASIEVTKLFLKDKFNLDIVLDGENALKLINERKYDLILMDINLGKSMSGIEVTQKIKMLSDYKNVPIIAMTAYAMVGDKEEFFKAGCTHYLSKPFKKDQLIGIINDAISNL</sequence>
<comment type="subcellular location">
    <subcellularLocation>
        <location evidence="2">Cell membrane</location>
    </subcellularLocation>
</comment>
<evidence type="ECO:0000256" key="13">
    <source>
        <dbReference type="SAM" id="Coils"/>
    </source>
</evidence>
<evidence type="ECO:0000256" key="10">
    <source>
        <dbReference type="ARBA" id="ARBA00023012"/>
    </source>
</evidence>
<evidence type="ECO:0000259" key="14">
    <source>
        <dbReference type="PROSITE" id="PS50109"/>
    </source>
</evidence>
<dbReference type="GO" id="GO:0006355">
    <property type="term" value="P:regulation of DNA-templated transcription"/>
    <property type="evidence" value="ECO:0007669"/>
    <property type="project" value="InterPro"/>
</dbReference>
<keyword evidence="8 18" id="KW-0418">Kinase</keyword>
<dbReference type="InterPro" id="IPR004358">
    <property type="entry name" value="Sig_transdc_His_kin-like_C"/>
</dbReference>